<evidence type="ECO:0000256" key="3">
    <source>
        <dbReference type="SAM" id="MobiDB-lite"/>
    </source>
</evidence>
<dbReference type="GO" id="GO:0005634">
    <property type="term" value="C:nucleus"/>
    <property type="evidence" value="ECO:0007669"/>
    <property type="project" value="UniProtKB-SubCell"/>
</dbReference>
<dbReference type="PANTHER" id="PTHR38627">
    <property type="entry name" value="GA BINDING AND ACTIVATING AND SPK (SPK) DOMAIN CONTAINING-RELATED"/>
    <property type="match status" value="1"/>
</dbReference>
<feature type="region of interest" description="Disordered" evidence="3">
    <location>
        <begin position="991"/>
        <end position="1014"/>
    </location>
</feature>
<proteinExistence type="predicted"/>
<dbReference type="WBParaSite" id="Csp11.Scaffold628.g7104.t1">
    <property type="protein sequence ID" value="Csp11.Scaffold628.g7104.t1"/>
    <property type="gene ID" value="Csp11.Scaffold628.g7104"/>
</dbReference>
<reference evidence="6" key="1">
    <citation type="submission" date="2016-11" db="UniProtKB">
        <authorList>
            <consortium name="WormBaseParasite"/>
        </authorList>
    </citation>
    <scope>IDENTIFICATION</scope>
</reference>
<dbReference type="eggNOG" id="ENOG502TGTM">
    <property type="taxonomic scope" value="Eukaryota"/>
</dbReference>
<dbReference type="InterPro" id="IPR053367">
    <property type="entry name" value="G-alpha_activating_GEF"/>
</dbReference>
<keyword evidence="2" id="KW-0175">Coiled coil</keyword>
<feature type="region of interest" description="Disordered" evidence="3">
    <location>
        <begin position="1"/>
        <end position="74"/>
    </location>
</feature>
<feature type="region of interest" description="Disordered" evidence="3">
    <location>
        <begin position="570"/>
        <end position="589"/>
    </location>
</feature>
<evidence type="ECO:0000313" key="5">
    <source>
        <dbReference type="Proteomes" id="UP000095282"/>
    </source>
</evidence>
<keyword evidence="5" id="KW-1185">Reference proteome</keyword>
<comment type="subcellular location">
    <subcellularLocation>
        <location evidence="1">Nucleus</location>
    </subcellularLocation>
</comment>
<feature type="compositionally biased region" description="Low complexity" evidence="3">
    <location>
        <begin position="570"/>
        <end position="580"/>
    </location>
</feature>
<dbReference type="SUPFAM" id="SSF46689">
    <property type="entry name" value="Homeodomain-like"/>
    <property type="match status" value="1"/>
</dbReference>
<accession>A0A1I7TLH6</accession>
<dbReference type="Proteomes" id="UP000095282">
    <property type="component" value="Unplaced"/>
</dbReference>
<dbReference type="Gene3D" id="1.10.10.60">
    <property type="entry name" value="Homeodomain-like"/>
    <property type="match status" value="1"/>
</dbReference>
<organism evidence="5 6">
    <name type="scientific">Caenorhabditis tropicalis</name>
    <dbReference type="NCBI Taxonomy" id="1561998"/>
    <lineage>
        <taxon>Eukaryota</taxon>
        <taxon>Metazoa</taxon>
        <taxon>Ecdysozoa</taxon>
        <taxon>Nematoda</taxon>
        <taxon>Chromadorea</taxon>
        <taxon>Rhabditida</taxon>
        <taxon>Rhabditina</taxon>
        <taxon>Rhabditomorpha</taxon>
        <taxon>Rhabditoidea</taxon>
        <taxon>Rhabditidae</taxon>
        <taxon>Peloderinae</taxon>
        <taxon>Caenorhabditis</taxon>
    </lineage>
</organism>
<dbReference type="Pfam" id="PF04435">
    <property type="entry name" value="SPK"/>
    <property type="match status" value="2"/>
</dbReference>
<feature type="compositionally biased region" description="Basic and acidic residues" evidence="3">
    <location>
        <begin position="1"/>
        <end position="24"/>
    </location>
</feature>
<evidence type="ECO:0000256" key="1">
    <source>
        <dbReference type="ARBA" id="ARBA00004123"/>
    </source>
</evidence>
<dbReference type="InterPro" id="IPR009057">
    <property type="entry name" value="Homeodomain-like_sf"/>
</dbReference>
<name>A0A1I7TLH6_9PELO</name>
<dbReference type="SMART" id="SM00583">
    <property type="entry name" value="SPK"/>
    <property type="match status" value="1"/>
</dbReference>
<dbReference type="AlphaFoldDB" id="A0A1I7TLH6"/>
<protein>
    <submittedName>
        <fullName evidence="6">SPK domain-containing protein</fullName>
    </submittedName>
</protein>
<sequence>MIRTSERRSKPVKRDDYVELKTDSEFEDDEQETSSNEKEEVYATPAPRRVGRPRRYQSERTPVTKTKKKSKPAQYFSQEESEAIFEYILSRIRSQHPDRLGRVAKRRVELSTMEFWERCKRVVGGDREPIAYKTHFTHYARKLHEHSGLSLLDKADLYYALDIRVDKSMRQKLIQQYEVEFNQMGVITGSLLLHHWDLIHPDSEPDDEEVVGWTPGWVKFTEYDDGLMWQFIVDEINSGKYREVYTRIAWDDFKEKHLGYSKICRAAETYRGRYNRILLPNLWRMPFDIETKAALYYRLNCVVPIEFRHTLVEETGVKLDEEGFLVEYPNCPTHLVLQSREYNSIIGISSTNRLSTLKHPSTWADTLPYTPEEDKLIWQYILWRSRCNGRVQRIREKMSGWVFWKQFIDDCKIKRTWQSLSEHFMEDLRESIMDLNFDLKTKMELYFAISRPVEDDTLAEFETIAGVILNKGGIIRFAAGDDFLIGRKDYELNDTGVNNDAEEYAQRPELNTQNILNFMEQIAIEEEEKRVTFKRDFDKLSNCEKYPYLPKPVRPRKMASKRKQLMKAATTAKKQKTSTTPRVLPPIEPEPVAKQEPEIDYKFFFPDGDANDIPDPDAPLREFSPPRSSFLTAKPKLQRPIQKPAQMFAANMELPKQSMNQQNVVKTLYQSSPRFQPNALPRVVIPVLKRNPVIQNQTVKVFKPIRLVNAASTSVVMPETETKPTDLLSIPEESKPLDTLGRVTNNLSSTKPTVSRICPPRPVGSSLVVPKEEVKPTDIGFQFSEQEVKQEPSDEVPKVMISKAPAVSLPKPCVQSTAPPRRFIVKTRTTINDGSNVVKKTLVPVVPRQEVKPDPDDDGPPLLFPEVIKSEQFDYEKAQKEALARIRVTVNPQLKIKRIVQPVPYIPPSMRNFVREQKIRQKGRHVLSTPLVPPKPSPLHSPVPCSIPQKYLQSTEAKPNVLKQQIIEDAKINNQPEPSLRDFLKFLADKKTKDNEDQEKKLKPGNPSDSLIIPCTSSRPITKGIINQPGMQSITNPQNNQSQRTFEENRKAIEQIRRHEIAKRRLEDRIRKQAEEESKRQKEWINDTSSRFPFDTPNYAPKPAVVIGEQLQELMRQRTAIGGSNQNLVHHLNSAFNDMEISLKEFTNILSVSNDEMTEAQREKCLYDLMELSNEFKRGATRTLTPASPPKFKQ</sequence>
<evidence type="ECO:0000256" key="2">
    <source>
        <dbReference type="SAM" id="Coils"/>
    </source>
</evidence>
<dbReference type="InterPro" id="IPR006570">
    <property type="entry name" value="SPK_dom"/>
</dbReference>
<dbReference type="PANTHER" id="PTHR38627:SF1">
    <property type="entry name" value="G-PROTEIN ALPHA SUBUNIT ACTIVATING PROTEIN GBAS-1-RELATED"/>
    <property type="match status" value="1"/>
</dbReference>
<feature type="compositionally biased region" description="Basic and acidic residues" evidence="3">
    <location>
        <begin position="991"/>
        <end position="1002"/>
    </location>
</feature>
<evidence type="ECO:0000313" key="6">
    <source>
        <dbReference type="WBParaSite" id="Csp11.Scaffold628.g7104.t1"/>
    </source>
</evidence>
<feature type="coiled-coil region" evidence="2">
    <location>
        <begin position="1049"/>
        <end position="1083"/>
    </location>
</feature>
<evidence type="ECO:0000259" key="4">
    <source>
        <dbReference type="SMART" id="SM00583"/>
    </source>
</evidence>
<feature type="domain" description="SPK" evidence="4">
    <location>
        <begin position="373"/>
        <end position="486"/>
    </location>
</feature>